<dbReference type="Gene3D" id="3.10.180.10">
    <property type="entry name" value="2,3-Dihydroxybiphenyl 1,2-Dioxygenase, domain 1"/>
    <property type="match status" value="1"/>
</dbReference>
<dbReference type="InterPro" id="IPR037523">
    <property type="entry name" value="VOC_core"/>
</dbReference>
<protein>
    <recommendedName>
        <fullName evidence="1">VOC domain-containing protein</fullName>
    </recommendedName>
</protein>
<evidence type="ECO:0000313" key="2">
    <source>
        <dbReference type="EMBL" id="SBT45410.1"/>
    </source>
</evidence>
<dbReference type="RefSeq" id="WP_091202277.1">
    <property type="nucleotide sequence ID" value="NZ_LT594324.1"/>
</dbReference>
<feature type="domain" description="VOC" evidence="1">
    <location>
        <begin position="6"/>
        <end position="120"/>
    </location>
</feature>
<dbReference type="Pfam" id="PF18029">
    <property type="entry name" value="Glyoxalase_6"/>
    <property type="match status" value="1"/>
</dbReference>
<organism evidence="2 3">
    <name type="scientific">Micromonospora narathiwatensis</name>
    <dbReference type="NCBI Taxonomy" id="299146"/>
    <lineage>
        <taxon>Bacteria</taxon>
        <taxon>Bacillati</taxon>
        <taxon>Actinomycetota</taxon>
        <taxon>Actinomycetes</taxon>
        <taxon>Micromonosporales</taxon>
        <taxon>Micromonosporaceae</taxon>
        <taxon>Micromonospora</taxon>
    </lineage>
</organism>
<dbReference type="PROSITE" id="PS51819">
    <property type="entry name" value="VOC"/>
    <property type="match status" value="1"/>
</dbReference>
<dbReference type="AlphaFoldDB" id="A0A1A8ZNE6"/>
<name>A0A1A8ZNE6_9ACTN</name>
<dbReference type="Proteomes" id="UP000198765">
    <property type="component" value="Chromosome I"/>
</dbReference>
<sequence>MTVHADLAMVNLDSSDPVAHAGFYSRVLGWEVTHSQAEYAMISKDAVSIGFGLVDGHTPPAWPDETAGKRYHLDLYVDDVAVAEKEFVAAGATRPQFQPGGERWTVLLDPIGQPFCVCPRPRG</sequence>
<dbReference type="OrthoDB" id="4211373at2"/>
<dbReference type="InterPro" id="IPR029068">
    <property type="entry name" value="Glyas_Bleomycin-R_OHBP_Dase"/>
</dbReference>
<gene>
    <name evidence="2" type="ORF">GA0070621_2335</name>
</gene>
<proteinExistence type="predicted"/>
<accession>A0A1A8ZNE6</accession>
<dbReference type="PATRIC" id="fig|299146.4.peg.2414"/>
<dbReference type="EMBL" id="LT594324">
    <property type="protein sequence ID" value="SBT45410.1"/>
    <property type="molecule type" value="Genomic_DNA"/>
</dbReference>
<dbReference type="InterPro" id="IPR041581">
    <property type="entry name" value="Glyoxalase_6"/>
</dbReference>
<reference evidence="2 3" key="1">
    <citation type="submission" date="2016-06" db="EMBL/GenBank/DDBJ databases">
        <authorList>
            <person name="Kjaerup R.B."/>
            <person name="Dalgaard T.S."/>
            <person name="Juul-Madsen H.R."/>
        </authorList>
    </citation>
    <scope>NUCLEOTIDE SEQUENCE [LARGE SCALE GENOMIC DNA]</scope>
    <source>
        <strain evidence="2 3">DSM 45248</strain>
    </source>
</reference>
<dbReference type="SUPFAM" id="SSF54593">
    <property type="entry name" value="Glyoxalase/Bleomycin resistance protein/Dihydroxybiphenyl dioxygenase"/>
    <property type="match status" value="1"/>
</dbReference>
<dbReference type="PANTHER" id="PTHR35908">
    <property type="entry name" value="HYPOTHETICAL FUSION PROTEIN"/>
    <property type="match status" value="1"/>
</dbReference>
<dbReference type="PANTHER" id="PTHR35908:SF1">
    <property type="entry name" value="CONSERVED PROTEIN"/>
    <property type="match status" value="1"/>
</dbReference>
<evidence type="ECO:0000313" key="3">
    <source>
        <dbReference type="Proteomes" id="UP000198765"/>
    </source>
</evidence>
<keyword evidence="3" id="KW-1185">Reference proteome</keyword>
<evidence type="ECO:0000259" key="1">
    <source>
        <dbReference type="PROSITE" id="PS51819"/>
    </source>
</evidence>